<reference evidence="2 3" key="1">
    <citation type="submission" date="2019-03" db="EMBL/GenBank/DDBJ databases">
        <title>Genomic Encyclopedia of Archaeal and Bacterial Type Strains, Phase II (KMG-II): from individual species to whole genera.</title>
        <authorList>
            <person name="Goeker M."/>
        </authorList>
    </citation>
    <scope>NUCLEOTIDE SEQUENCE [LARGE SCALE GENOMIC DNA]</scope>
    <source>
        <strain evidence="2 3">DSM 45499</strain>
    </source>
</reference>
<dbReference type="GO" id="GO:0008410">
    <property type="term" value="F:CoA-transferase activity"/>
    <property type="evidence" value="ECO:0007669"/>
    <property type="project" value="TreeGrafter"/>
</dbReference>
<organism evidence="2 3">
    <name type="scientific">Actinophytocola oryzae</name>
    <dbReference type="NCBI Taxonomy" id="502181"/>
    <lineage>
        <taxon>Bacteria</taxon>
        <taxon>Bacillati</taxon>
        <taxon>Actinomycetota</taxon>
        <taxon>Actinomycetes</taxon>
        <taxon>Pseudonocardiales</taxon>
        <taxon>Pseudonocardiaceae</taxon>
    </lineage>
</organism>
<name>A0A4R7W5W0_9PSEU</name>
<dbReference type="PANTHER" id="PTHR48207">
    <property type="entry name" value="SUCCINATE--HYDROXYMETHYLGLUTARATE COA-TRANSFERASE"/>
    <property type="match status" value="1"/>
</dbReference>
<gene>
    <name evidence="2" type="ORF">CLV71_101389</name>
</gene>
<keyword evidence="1 2" id="KW-0808">Transferase</keyword>
<dbReference type="Gene3D" id="3.30.1540.10">
    <property type="entry name" value="formyl-coa transferase, domain 3"/>
    <property type="match status" value="1"/>
</dbReference>
<dbReference type="OrthoDB" id="9797653at2"/>
<evidence type="ECO:0000256" key="1">
    <source>
        <dbReference type="ARBA" id="ARBA00022679"/>
    </source>
</evidence>
<protein>
    <submittedName>
        <fullName evidence="2">Formyl-CoA transferase/succinyl-CoA--D-citramalate CoA-transferase</fullName>
    </submittedName>
</protein>
<dbReference type="InterPro" id="IPR044855">
    <property type="entry name" value="CoA-Trfase_III_dom3_sf"/>
</dbReference>
<dbReference type="InterPro" id="IPR050483">
    <property type="entry name" value="CoA-transferase_III_domain"/>
</dbReference>
<dbReference type="Proteomes" id="UP000294927">
    <property type="component" value="Unassembled WGS sequence"/>
</dbReference>
<evidence type="ECO:0000313" key="3">
    <source>
        <dbReference type="Proteomes" id="UP000294927"/>
    </source>
</evidence>
<dbReference type="Gene3D" id="3.40.50.10540">
    <property type="entry name" value="Crotonobetainyl-coa:carnitine coa-transferase, domain 1"/>
    <property type="match status" value="1"/>
</dbReference>
<keyword evidence="3" id="KW-1185">Reference proteome</keyword>
<proteinExistence type="predicted"/>
<sequence>MCAPSSRKVDAALGPLRGIRVLELGSFIAGPFAGQLLADYGAEVIKIEPPHTGDPMRRWGITHDGESLWWPAIARNKKSVTVDLRGERGQALVRDLVANCDVVLENFRPGTMSRWGLGYEQLRAANPGVVVVHVSGFGQSGPNAGHAGFGSVAEAVGGIRYTTGSPDDAPARSGISLGDSLAALFAVIGTLAALAERSRSGEGQEVDVAIYEAVFALMESMLADFHVGGVLRTRSGSVLPGVAPSNVYPTADDAEVVIAANADSVFSRLTEAMGRSELASDPRYATHHARGAAMTELDDLISSWTSTRKSDDLVELLRDHGVPVGLINTAASILTDTQFAARDMILWRRSNTGTEVPMNGVVPKFSRTPGEIDRVGPELGADTDDVLTELAGVNSDTLAQLHADGVI</sequence>
<dbReference type="InterPro" id="IPR023606">
    <property type="entry name" value="CoA-Trfase_III_dom_1_sf"/>
</dbReference>
<dbReference type="EMBL" id="SOCP01000001">
    <property type="protein sequence ID" value="TDV57518.1"/>
    <property type="molecule type" value="Genomic_DNA"/>
</dbReference>
<accession>A0A4R7W5W0</accession>
<dbReference type="AlphaFoldDB" id="A0A4R7W5W0"/>
<dbReference type="InterPro" id="IPR003673">
    <property type="entry name" value="CoA-Trfase_fam_III"/>
</dbReference>
<dbReference type="Pfam" id="PF02515">
    <property type="entry name" value="CoA_transf_3"/>
    <property type="match status" value="1"/>
</dbReference>
<dbReference type="PANTHER" id="PTHR48207:SF3">
    <property type="entry name" value="SUCCINATE--HYDROXYMETHYLGLUTARATE COA-TRANSFERASE"/>
    <property type="match status" value="1"/>
</dbReference>
<evidence type="ECO:0000313" key="2">
    <source>
        <dbReference type="EMBL" id="TDV57518.1"/>
    </source>
</evidence>
<dbReference type="SUPFAM" id="SSF89796">
    <property type="entry name" value="CoA-transferase family III (CaiB/BaiF)"/>
    <property type="match status" value="1"/>
</dbReference>
<comment type="caution">
    <text evidence="2">The sequence shown here is derived from an EMBL/GenBank/DDBJ whole genome shotgun (WGS) entry which is preliminary data.</text>
</comment>